<evidence type="ECO:0000313" key="10">
    <source>
        <dbReference type="Proteomes" id="UP000265515"/>
    </source>
</evidence>
<evidence type="ECO:0000259" key="8">
    <source>
        <dbReference type="Pfam" id="PF13359"/>
    </source>
</evidence>
<evidence type="ECO:0000256" key="2">
    <source>
        <dbReference type="ARBA" id="ARBA00004123"/>
    </source>
</evidence>
<comment type="subcellular location">
    <subcellularLocation>
        <location evidence="2">Nucleus</location>
    </subcellularLocation>
</comment>
<keyword evidence="7" id="KW-0539">Nucleus</keyword>
<dbReference type="GO" id="GO:0005634">
    <property type="term" value="C:nucleus"/>
    <property type="evidence" value="ECO:0007669"/>
    <property type="project" value="UniProtKB-SubCell"/>
</dbReference>
<organism evidence="9 10">
    <name type="scientific">Chara braunii</name>
    <name type="common">Braun's stonewort</name>
    <dbReference type="NCBI Taxonomy" id="69332"/>
    <lineage>
        <taxon>Eukaryota</taxon>
        <taxon>Viridiplantae</taxon>
        <taxon>Streptophyta</taxon>
        <taxon>Charophyceae</taxon>
        <taxon>Charales</taxon>
        <taxon>Characeae</taxon>
        <taxon>Chara</taxon>
    </lineage>
</organism>
<reference evidence="9 10" key="1">
    <citation type="journal article" date="2018" name="Cell">
        <title>The Chara Genome: Secondary Complexity and Implications for Plant Terrestrialization.</title>
        <authorList>
            <person name="Nishiyama T."/>
            <person name="Sakayama H."/>
            <person name="Vries J.D."/>
            <person name="Buschmann H."/>
            <person name="Saint-Marcoux D."/>
            <person name="Ullrich K.K."/>
            <person name="Haas F.B."/>
            <person name="Vanderstraeten L."/>
            <person name="Becker D."/>
            <person name="Lang D."/>
            <person name="Vosolsobe S."/>
            <person name="Rombauts S."/>
            <person name="Wilhelmsson P.K.I."/>
            <person name="Janitza P."/>
            <person name="Kern R."/>
            <person name="Heyl A."/>
            <person name="Rumpler F."/>
            <person name="Villalobos L.I.A.C."/>
            <person name="Clay J.M."/>
            <person name="Skokan R."/>
            <person name="Toyoda A."/>
            <person name="Suzuki Y."/>
            <person name="Kagoshima H."/>
            <person name="Schijlen E."/>
            <person name="Tajeshwar N."/>
            <person name="Catarino B."/>
            <person name="Hetherington A.J."/>
            <person name="Saltykova A."/>
            <person name="Bonnot C."/>
            <person name="Breuninger H."/>
            <person name="Symeonidi A."/>
            <person name="Radhakrishnan G.V."/>
            <person name="Van Nieuwerburgh F."/>
            <person name="Deforce D."/>
            <person name="Chang C."/>
            <person name="Karol K.G."/>
            <person name="Hedrich R."/>
            <person name="Ulvskov P."/>
            <person name="Glockner G."/>
            <person name="Delwiche C.F."/>
            <person name="Petrasek J."/>
            <person name="Van de Peer Y."/>
            <person name="Friml J."/>
            <person name="Beilby M."/>
            <person name="Dolan L."/>
            <person name="Kohara Y."/>
            <person name="Sugano S."/>
            <person name="Fujiyama A."/>
            <person name="Delaux P.-M."/>
            <person name="Quint M."/>
            <person name="TheiBen G."/>
            <person name="Hagemann M."/>
            <person name="Harholt J."/>
            <person name="Dunand C."/>
            <person name="Zachgo S."/>
            <person name="Langdale J."/>
            <person name="Maumus F."/>
            <person name="Straeten D.V.D."/>
            <person name="Gould S.B."/>
            <person name="Rensing S.A."/>
        </authorList>
    </citation>
    <scope>NUCLEOTIDE SEQUENCE [LARGE SCALE GENOMIC DNA]</scope>
    <source>
        <strain evidence="9 10">S276</strain>
    </source>
</reference>
<keyword evidence="10" id="KW-1185">Reference proteome</keyword>
<evidence type="ECO:0000256" key="4">
    <source>
        <dbReference type="ARBA" id="ARBA00022722"/>
    </source>
</evidence>
<evidence type="ECO:0000256" key="6">
    <source>
        <dbReference type="ARBA" id="ARBA00022801"/>
    </source>
</evidence>
<dbReference type="InterPro" id="IPR027806">
    <property type="entry name" value="HARBI1_dom"/>
</dbReference>
<dbReference type="EMBL" id="BFEA01000988">
    <property type="protein sequence ID" value="GBG92031.1"/>
    <property type="molecule type" value="Genomic_DNA"/>
</dbReference>
<dbReference type="Gramene" id="GBG92031">
    <property type="protein sequence ID" value="GBG92031"/>
    <property type="gene ID" value="CBR_g54151"/>
</dbReference>
<keyword evidence="6" id="KW-0378">Hydrolase</keyword>
<proteinExistence type="inferred from homology"/>
<dbReference type="GO" id="GO:0004518">
    <property type="term" value="F:nuclease activity"/>
    <property type="evidence" value="ECO:0007669"/>
    <property type="project" value="UniProtKB-KW"/>
</dbReference>
<dbReference type="AlphaFoldDB" id="A0A388MBT7"/>
<dbReference type="PANTHER" id="PTHR22930">
    <property type="match status" value="1"/>
</dbReference>
<evidence type="ECO:0000256" key="1">
    <source>
        <dbReference type="ARBA" id="ARBA00001968"/>
    </source>
</evidence>
<dbReference type="Pfam" id="PF13359">
    <property type="entry name" value="DDE_Tnp_4"/>
    <property type="match status" value="1"/>
</dbReference>
<name>A0A388MBT7_CHABU</name>
<keyword evidence="4" id="KW-0540">Nuclease</keyword>
<comment type="similarity">
    <text evidence="3">Belongs to the HARBI1 family.</text>
</comment>
<evidence type="ECO:0000256" key="5">
    <source>
        <dbReference type="ARBA" id="ARBA00022723"/>
    </source>
</evidence>
<dbReference type="InterPro" id="IPR045249">
    <property type="entry name" value="HARBI1-like"/>
</dbReference>
<dbReference type="PANTHER" id="PTHR22930:SF85">
    <property type="entry name" value="GH03217P-RELATED"/>
    <property type="match status" value="1"/>
</dbReference>
<protein>
    <recommendedName>
        <fullName evidence="8">DDE Tnp4 domain-containing protein</fullName>
    </recommendedName>
</protein>
<comment type="cofactor">
    <cofactor evidence="1">
        <name>a divalent metal cation</name>
        <dbReference type="ChEBI" id="CHEBI:60240"/>
    </cofactor>
</comment>
<feature type="domain" description="DDE Tnp4" evidence="8">
    <location>
        <begin position="222"/>
        <end position="394"/>
    </location>
</feature>
<dbReference type="Proteomes" id="UP000265515">
    <property type="component" value="Unassembled WGS sequence"/>
</dbReference>
<evidence type="ECO:0000256" key="3">
    <source>
        <dbReference type="ARBA" id="ARBA00006958"/>
    </source>
</evidence>
<accession>A0A388MBT7</accession>
<evidence type="ECO:0000313" key="9">
    <source>
        <dbReference type="EMBL" id="GBG92031.1"/>
    </source>
</evidence>
<dbReference type="OrthoDB" id="1912480at2759"/>
<gene>
    <name evidence="9" type="ORF">CBR_g54151</name>
</gene>
<comment type="caution">
    <text evidence="9">The sequence shown here is derived from an EMBL/GenBank/DDBJ whole genome shotgun (WGS) entry which is preliminary data.</text>
</comment>
<dbReference type="GO" id="GO:0046872">
    <property type="term" value="F:metal ion binding"/>
    <property type="evidence" value="ECO:0007669"/>
    <property type="project" value="UniProtKB-KW"/>
</dbReference>
<sequence>MPRLRRRQREELAVAVMAIAGRMGEDAFQSLDVLLGSRTMRPLVDRTLFGGGEDDDEHGSGRRSLLWLWPTIVEICNLFPLRSPRWWVMRRSGGLWSDLQIADYAENDHYIGLLHMRRSTLNKLLQKVGPLLEKEATRFRLPLPPAKKLAYAIHRWGHGDSHWHSCSAYGMGKTSALRAIREVAEAFHASYPNVVSFGGFEDRHRRMWKFEGLGFPNCWGCIDCTHVYMDKPRLKDGDDYCSGRHNRFSIVAQLVVDSELKILDLCYGFPGTVGDARVLKNMLLYRRALKGSLFVDDPEDPFVAERPSIPGVPGGYLLGNGGYPSLPWLVMPYDRQPRLTRAMQQFDALHKIVTSCMERFFGVFKMRFQFFYRPHLTDITRERLEFRACCILHNLRQDWGDMPKADGEVSDASFGGTCPHPDVDRRVDGFPLESMFGRERGQAVRDALCTEVLRLWEVRREA</sequence>
<keyword evidence="5" id="KW-0479">Metal-binding</keyword>
<dbReference type="GO" id="GO:0016787">
    <property type="term" value="F:hydrolase activity"/>
    <property type="evidence" value="ECO:0007669"/>
    <property type="project" value="UniProtKB-KW"/>
</dbReference>
<evidence type="ECO:0000256" key="7">
    <source>
        <dbReference type="ARBA" id="ARBA00023242"/>
    </source>
</evidence>